<dbReference type="Proteomes" id="UP000016943">
    <property type="component" value="Chromosome"/>
</dbReference>
<evidence type="ECO:0000256" key="4">
    <source>
        <dbReference type="RuleBase" id="RU004478"/>
    </source>
</evidence>
<dbReference type="InterPro" id="IPR013805">
    <property type="entry name" value="GrpE_CC"/>
</dbReference>
<dbReference type="RefSeq" id="WP_021012293.1">
    <property type="nucleotide sequence ID" value="NC_022198.1"/>
</dbReference>
<dbReference type="Pfam" id="PF01025">
    <property type="entry name" value="GrpE"/>
    <property type="match status" value="1"/>
</dbReference>
<keyword evidence="2 3" id="KW-0143">Chaperone</keyword>
<dbReference type="GO" id="GO:0042803">
    <property type="term" value="F:protein homodimerization activity"/>
    <property type="evidence" value="ECO:0007669"/>
    <property type="project" value="InterPro"/>
</dbReference>
<dbReference type="SUPFAM" id="SSF58014">
    <property type="entry name" value="Coiled-coil domain of nucleotide exchange factor GrpE"/>
    <property type="match status" value="1"/>
</dbReference>
<evidence type="ECO:0000256" key="2">
    <source>
        <dbReference type="ARBA" id="ARBA00023186"/>
    </source>
</evidence>
<keyword evidence="3" id="KW-0963">Cytoplasm</keyword>
<dbReference type="OrthoDB" id="5191115at2"/>
<dbReference type="SUPFAM" id="SSF51064">
    <property type="entry name" value="Head domain of nucleotide exchange factor GrpE"/>
    <property type="match status" value="1"/>
</dbReference>
<keyword evidence="7" id="KW-1185">Reference proteome</keyword>
<name>U3GZY7_9CORY</name>
<dbReference type="PRINTS" id="PR00773">
    <property type="entry name" value="GRPEPROTEIN"/>
</dbReference>
<feature type="region of interest" description="Disordered" evidence="5">
    <location>
        <begin position="1"/>
        <end position="62"/>
    </location>
</feature>
<dbReference type="KEGG" id="caz:CARG_09000"/>
<comment type="function">
    <text evidence="3">Participates actively in the response to hyperosmotic and heat shock by preventing the aggregation of stress-denatured proteins, in association with DnaK and GrpE. It is the nucleotide exchange factor for DnaK and may function as a thermosensor. Unfolded proteins bind initially to DnaJ; upon interaction with the DnaJ-bound protein, DnaK hydrolyzes its bound ATP, resulting in the formation of a stable complex. GrpE releases ADP from DnaK; ATP binding to DnaK triggers the release of the substrate protein, thus completing the reaction cycle. Several rounds of ATP-dependent interactions between DnaJ, DnaK and GrpE are required for fully efficient folding.</text>
</comment>
<dbReference type="AlphaFoldDB" id="U3GZY7"/>
<sequence length="201" mass="21924">MSDQHSDPQDPQGAADGFGDDQQEQPTTLTEEEVLAKMAEQSDSEQPDDDAASVEEPVEGTVEPDVAQQLAERTEDLQRVTAEYANFRRRTERDRAAVVDAAKASVVAELLAVVDDLELAEKHGDLQGPLKAVNDKIRATFTKFDVIEFGAEGDEFDPERHEAVQDTSTGETKVIGTVLRSGWAMGDRLIRTAMVIIADPA</sequence>
<comment type="subunit">
    <text evidence="3">Homodimer.</text>
</comment>
<keyword evidence="3" id="KW-0346">Stress response</keyword>
<evidence type="ECO:0000256" key="3">
    <source>
        <dbReference type="HAMAP-Rule" id="MF_01151"/>
    </source>
</evidence>
<accession>U3GZY7</accession>
<proteinExistence type="inferred from homology"/>
<gene>
    <name evidence="3" type="primary">grpE</name>
    <name evidence="6" type="ORF">CARG_09000</name>
</gene>
<feature type="compositionally biased region" description="Acidic residues" evidence="5">
    <location>
        <begin position="42"/>
        <end position="58"/>
    </location>
</feature>
<dbReference type="GO" id="GO:0051087">
    <property type="term" value="F:protein-folding chaperone binding"/>
    <property type="evidence" value="ECO:0007669"/>
    <property type="project" value="InterPro"/>
</dbReference>
<evidence type="ECO:0000256" key="1">
    <source>
        <dbReference type="ARBA" id="ARBA00009054"/>
    </source>
</evidence>
<dbReference type="GO" id="GO:0051082">
    <property type="term" value="F:unfolded protein binding"/>
    <property type="evidence" value="ECO:0007669"/>
    <property type="project" value="TreeGrafter"/>
</dbReference>
<evidence type="ECO:0000256" key="5">
    <source>
        <dbReference type="SAM" id="MobiDB-lite"/>
    </source>
</evidence>
<dbReference type="PANTHER" id="PTHR21237">
    <property type="entry name" value="GRPE PROTEIN"/>
    <property type="match status" value="1"/>
</dbReference>
<dbReference type="GO" id="GO:0000774">
    <property type="term" value="F:adenyl-nucleotide exchange factor activity"/>
    <property type="evidence" value="ECO:0007669"/>
    <property type="project" value="InterPro"/>
</dbReference>
<dbReference type="HAMAP" id="MF_01151">
    <property type="entry name" value="GrpE"/>
    <property type="match status" value="1"/>
</dbReference>
<dbReference type="PANTHER" id="PTHR21237:SF23">
    <property type="entry name" value="GRPE PROTEIN HOMOLOG, MITOCHONDRIAL"/>
    <property type="match status" value="1"/>
</dbReference>
<dbReference type="HOGENOM" id="CLU_057217_4_0_11"/>
<dbReference type="CDD" id="cd00446">
    <property type="entry name" value="GrpE"/>
    <property type="match status" value="1"/>
</dbReference>
<dbReference type="Gene3D" id="2.30.22.10">
    <property type="entry name" value="Head domain of nucleotide exchange factor GrpE"/>
    <property type="match status" value="1"/>
</dbReference>
<dbReference type="GO" id="GO:0006457">
    <property type="term" value="P:protein folding"/>
    <property type="evidence" value="ECO:0007669"/>
    <property type="project" value="InterPro"/>
</dbReference>
<dbReference type="InterPro" id="IPR009012">
    <property type="entry name" value="GrpE_head"/>
</dbReference>
<dbReference type="NCBIfam" id="NF010761">
    <property type="entry name" value="PRK14164.1"/>
    <property type="match status" value="1"/>
</dbReference>
<evidence type="ECO:0000313" key="7">
    <source>
        <dbReference type="Proteomes" id="UP000016943"/>
    </source>
</evidence>
<reference evidence="6 7" key="1">
    <citation type="journal article" date="2013" name="Genome Announc.">
        <title>Whole-Genome Sequence of the Clinical Strain Corynebacterium argentoratense DSM 44202, Isolated from a Human Throat Specimen.</title>
        <authorList>
            <person name="Bomholt C."/>
            <person name="Glaub A."/>
            <person name="Gravermann K."/>
            <person name="Albersmeier A."/>
            <person name="Brinkrolf K."/>
            <person name="Ruckert C."/>
            <person name="Tauch A."/>
        </authorList>
    </citation>
    <scope>NUCLEOTIDE SEQUENCE [LARGE SCALE GENOMIC DNA]</scope>
    <source>
        <strain evidence="6">DSM 44202</strain>
    </source>
</reference>
<organism evidence="6 7">
    <name type="scientific">Corynebacterium argentoratense DSM 44202</name>
    <dbReference type="NCBI Taxonomy" id="1348662"/>
    <lineage>
        <taxon>Bacteria</taxon>
        <taxon>Bacillati</taxon>
        <taxon>Actinomycetota</taxon>
        <taxon>Actinomycetes</taxon>
        <taxon>Mycobacteriales</taxon>
        <taxon>Corynebacteriaceae</taxon>
        <taxon>Corynebacterium</taxon>
    </lineage>
</organism>
<dbReference type="InterPro" id="IPR000740">
    <property type="entry name" value="GrpE"/>
</dbReference>
<dbReference type="Gene3D" id="3.90.20.20">
    <property type="match status" value="1"/>
</dbReference>
<comment type="similarity">
    <text evidence="1 3 4">Belongs to the GrpE family.</text>
</comment>
<dbReference type="STRING" id="1348662.CARG_09000"/>
<comment type="subcellular location">
    <subcellularLocation>
        <location evidence="3">Cytoplasm</location>
    </subcellularLocation>
</comment>
<dbReference type="GO" id="GO:0005737">
    <property type="term" value="C:cytoplasm"/>
    <property type="evidence" value="ECO:0007669"/>
    <property type="project" value="UniProtKB-SubCell"/>
</dbReference>
<dbReference type="PATRIC" id="fig|1348662.3.peg.1777"/>
<protein>
    <recommendedName>
        <fullName evidence="3">Protein GrpE</fullName>
    </recommendedName>
    <alternativeName>
        <fullName evidence="3">HSP-70 cofactor</fullName>
    </alternativeName>
</protein>
<dbReference type="EMBL" id="CP006365">
    <property type="protein sequence ID" value="AGU15897.1"/>
    <property type="molecule type" value="Genomic_DNA"/>
</dbReference>
<dbReference type="eggNOG" id="COG0576">
    <property type="taxonomic scope" value="Bacteria"/>
</dbReference>
<evidence type="ECO:0000313" key="6">
    <source>
        <dbReference type="EMBL" id="AGU15897.1"/>
    </source>
</evidence>
<dbReference type="GeneID" id="78250529"/>